<feature type="non-terminal residue" evidence="1">
    <location>
        <position position="1"/>
    </location>
</feature>
<evidence type="ECO:0000313" key="1">
    <source>
        <dbReference type="EMBL" id="VEN38980.1"/>
    </source>
</evidence>
<protein>
    <submittedName>
        <fullName evidence="1">Uncharacterized protein</fullName>
    </submittedName>
</protein>
<evidence type="ECO:0000313" key="2">
    <source>
        <dbReference type="Proteomes" id="UP000410492"/>
    </source>
</evidence>
<dbReference type="Proteomes" id="UP000410492">
    <property type="component" value="Unassembled WGS sequence"/>
</dbReference>
<dbReference type="EMBL" id="CAACVG010005140">
    <property type="protein sequence ID" value="VEN38980.1"/>
    <property type="molecule type" value="Genomic_DNA"/>
</dbReference>
<accession>A0A653BU05</accession>
<dbReference type="AlphaFoldDB" id="A0A653BU05"/>
<organism evidence="1 2">
    <name type="scientific">Callosobruchus maculatus</name>
    <name type="common">Southern cowpea weevil</name>
    <name type="synonym">Pulse bruchid</name>
    <dbReference type="NCBI Taxonomy" id="64391"/>
    <lineage>
        <taxon>Eukaryota</taxon>
        <taxon>Metazoa</taxon>
        <taxon>Ecdysozoa</taxon>
        <taxon>Arthropoda</taxon>
        <taxon>Hexapoda</taxon>
        <taxon>Insecta</taxon>
        <taxon>Pterygota</taxon>
        <taxon>Neoptera</taxon>
        <taxon>Endopterygota</taxon>
        <taxon>Coleoptera</taxon>
        <taxon>Polyphaga</taxon>
        <taxon>Cucujiformia</taxon>
        <taxon>Chrysomeloidea</taxon>
        <taxon>Chrysomelidae</taxon>
        <taxon>Bruchinae</taxon>
        <taxon>Bruchini</taxon>
        <taxon>Callosobruchus</taxon>
    </lineage>
</organism>
<proteinExistence type="predicted"/>
<name>A0A653BU05_CALMS</name>
<keyword evidence="2" id="KW-1185">Reference proteome</keyword>
<reference evidence="1 2" key="1">
    <citation type="submission" date="2019-01" db="EMBL/GenBank/DDBJ databases">
        <authorList>
            <person name="Sayadi A."/>
        </authorList>
    </citation>
    <scope>NUCLEOTIDE SEQUENCE [LARGE SCALE GENOMIC DNA]</scope>
</reference>
<sequence length="103" mass="11690">SQRRGFESRWQSVLFPAFFGSTCGQQQKNGIMFIHGRKSLTNAISQIRLSLRLPNYLLLPAKFPVYFFLNFPTSSPVGVGVIYHFRVIIFSILCTTFHGSTVT</sequence>
<gene>
    <name evidence="1" type="ORF">CALMAC_LOCUS3682</name>
</gene>